<dbReference type="OMA" id="WFNRECY"/>
<dbReference type="PROSITE" id="PS51767">
    <property type="entry name" value="PEPTIDASE_A1"/>
    <property type="match status" value="1"/>
</dbReference>
<dbReference type="PANTHER" id="PTHR47966:SF47">
    <property type="entry name" value="ENDOPEPTIDASE, PUTATIVE (AFU_ORTHOLOGUE AFUA_3G01220)-RELATED"/>
    <property type="match status" value="1"/>
</dbReference>
<dbReference type="InterPro" id="IPR001969">
    <property type="entry name" value="Aspartic_peptidase_AS"/>
</dbReference>
<gene>
    <name evidence="8" type="ORF">ASPCAL03214</name>
</gene>
<feature type="region of interest" description="Disordered" evidence="5">
    <location>
        <begin position="409"/>
        <end position="436"/>
    </location>
</feature>
<evidence type="ECO:0000256" key="1">
    <source>
        <dbReference type="ARBA" id="ARBA00007447"/>
    </source>
</evidence>
<keyword evidence="2" id="KW-0645">Protease</keyword>
<evidence type="ECO:0000256" key="4">
    <source>
        <dbReference type="PIRSR" id="PIRSR601461-1"/>
    </source>
</evidence>
<feature type="active site" evidence="4">
    <location>
        <position position="287"/>
    </location>
</feature>
<evidence type="ECO:0000256" key="5">
    <source>
        <dbReference type="SAM" id="MobiDB-lite"/>
    </source>
</evidence>
<evidence type="ECO:0000259" key="7">
    <source>
        <dbReference type="PROSITE" id="PS51767"/>
    </source>
</evidence>
<dbReference type="EMBL" id="CDMC01000002">
    <property type="protein sequence ID" value="CEN60781.1"/>
    <property type="molecule type" value="Genomic_DNA"/>
</dbReference>
<sequence length="463" mass="50126">MRSPKALIFAGLLVGPAASTTLSLRRRTSNATASMVSTTYGTVFDVEAQIGGQSFQLLVDSGSSDTYVMKTGFRCFDKAEGLELEPEECFYDVDRTYNVSDTYEEIPNQMFGIQYGAGIASGVMAYEEVTLAGVTVPRARVAIADTSTPMGDGVNSGLVGLGYPSLTSAHPANLTDNTTYFYNRLPYKPLLYTMYDEGLIAEPYFAHVLARNPMNESTGFGGYLSLGELPPVKHSNDWAIAPVEIIDEIPLNFTSNRRTRSYWALTIPSVSWGRNGSTHAPFQAFFDTGNPLSYIPGRIAIPFNKLFNPPGVYSEDLGAYVVDCNAKPPSSLVFEIDGHKFDHDPADFIYQTGEDLCISTIGVAERVGFAGLQINIIGVPFLKNVLGVFDFGKNEMRFAQLLEEVTGKIPDDVDGSEGGEDGTGEDEDESDDEYVPGNGAARVMPGVLAWTGMVGLLGCFFAV</sequence>
<dbReference type="GO" id="GO:0000324">
    <property type="term" value="C:fungal-type vacuole"/>
    <property type="evidence" value="ECO:0007669"/>
    <property type="project" value="TreeGrafter"/>
</dbReference>
<evidence type="ECO:0000256" key="6">
    <source>
        <dbReference type="SAM" id="SignalP"/>
    </source>
</evidence>
<feature type="active site" evidence="4">
    <location>
        <position position="60"/>
    </location>
</feature>
<dbReference type="Proteomes" id="UP000054771">
    <property type="component" value="Unassembled WGS sequence"/>
</dbReference>
<dbReference type="GO" id="GO:0004190">
    <property type="term" value="F:aspartic-type endopeptidase activity"/>
    <property type="evidence" value="ECO:0007669"/>
    <property type="project" value="UniProtKB-KW"/>
</dbReference>
<proteinExistence type="inferred from homology"/>
<feature type="compositionally biased region" description="Acidic residues" evidence="5">
    <location>
        <begin position="412"/>
        <end position="434"/>
    </location>
</feature>
<evidence type="ECO:0000256" key="2">
    <source>
        <dbReference type="ARBA" id="ARBA00022750"/>
    </source>
</evidence>
<protein>
    <recommendedName>
        <fullName evidence="7">Peptidase A1 domain-containing protein</fullName>
    </recommendedName>
</protein>
<dbReference type="STRING" id="454130.A0A0U4ZXR3"/>
<dbReference type="AlphaFoldDB" id="A0A0U4ZXR3"/>
<comment type="similarity">
    <text evidence="1">Belongs to the peptidase A1 family.</text>
</comment>
<evidence type="ECO:0000256" key="3">
    <source>
        <dbReference type="ARBA" id="ARBA00022801"/>
    </source>
</evidence>
<dbReference type="SUPFAM" id="SSF50630">
    <property type="entry name" value="Acid proteases"/>
    <property type="match status" value="1"/>
</dbReference>
<keyword evidence="6" id="KW-0732">Signal</keyword>
<accession>A0A0U4ZXR3</accession>
<dbReference type="InterPro" id="IPR001461">
    <property type="entry name" value="Aspartic_peptidase_A1"/>
</dbReference>
<reference evidence="9" key="1">
    <citation type="journal article" date="2016" name="Genome Announc.">
        <title>Draft genome sequences of fungus Aspergillus calidoustus.</title>
        <authorList>
            <person name="Horn F."/>
            <person name="Linde J."/>
            <person name="Mattern D.J."/>
            <person name="Walther G."/>
            <person name="Guthke R."/>
            <person name="Scherlach K."/>
            <person name="Martin K."/>
            <person name="Brakhage A.A."/>
            <person name="Petzke L."/>
            <person name="Valiante V."/>
        </authorList>
    </citation>
    <scope>NUCLEOTIDE SEQUENCE [LARGE SCALE GENOMIC DNA]</scope>
    <source>
        <strain evidence="9">SF006504</strain>
    </source>
</reference>
<organism evidence="8 9">
    <name type="scientific">Aspergillus calidoustus</name>
    <dbReference type="NCBI Taxonomy" id="454130"/>
    <lineage>
        <taxon>Eukaryota</taxon>
        <taxon>Fungi</taxon>
        <taxon>Dikarya</taxon>
        <taxon>Ascomycota</taxon>
        <taxon>Pezizomycotina</taxon>
        <taxon>Eurotiomycetes</taxon>
        <taxon>Eurotiomycetidae</taxon>
        <taxon>Eurotiales</taxon>
        <taxon>Aspergillaceae</taxon>
        <taxon>Aspergillus</taxon>
        <taxon>Aspergillus subgen. Nidulantes</taxon>
    </lineage>
</organism>
<feature type="domain" description="Peptidase A1" evidence="7">
    <location>
        <begin position="44"/>
        <end position="399"/>
    </location>
</feature>
<feature type="chain" id="PRO_5006854802" description="Peptidase A1 domain-containing protein" evidence="6">
    <location>
        <begin position="20"/>
        <end position="463"/>
    </location>
</feature>
<dbReference type="InterPro" id="IPR021109">
    <property type="entry name" value="Peptidase_aspartic_dom_sf"/>
</dbReference>
<dbReference type="InterPro" id="IPR033121">
    <property type="entry name" value="PEPTIDASE_A1"/>
</dbReference>
<keyword evidence="9" id="KW-1185">Reference proteome</keyword>
<evidence type="ECO:0000313" key="8">
    <source>
        <dbReference type="EMBL" id="CEN60781.1"/>
    </source>
</evidence>
<dbReference type="Pfam" id="PF00026">
    <property type="entry name" value="Asp"/>
    <property type="match status" value="1"/>
</dbReference>
<name>A0A0U4ZXR3_ASPCI</name>
<dbReference type="InterPro" id="IPR034164">
    <property type="entry name" value="Pepsin-like_dom"/>
</dbReference>
<keyword evidence="3" id="KW-0378">Hydrolase</keyword>
<feature type="signal peptide" evidence="6">
    <location>
        <begin position="1"/>
        <end position="19"/>
    </location>
</feature>
<dbReference type="PANTHER" id="PTHR47966">
    <property type="entry name" value="BETA-SITE APP-CLEAVING ENZYME, ISOFORM A-RELATED"/>
    <property type="match status" value="1"/>
</dbReference>
<evidence type="ECO:0000313" key="9">
    <source>
        <dbReference type="Proteomes" id="UP000054771"/>
    </source>
</evidence>
<keyword evidence="2" id="KW-0064">Aspartyl protease</keyword>
<dbReference type="GO" id="GO:0006508">
    <property type="term" value="P:proteolysis"/>
    <property type="evidence" value="ECO:0007669"/>
    <property type="project" value="InterPro"/>
</dbReference>
<dbReference type="CDD" id="cd05471">
    <property type="entry name" value="pepsin_like"/>
    <property type="match status" value="1"/>
</dbReference>
<dbReference type="PROSITE" id="PS00141">
    <property type="entry name" value="ASP_PROTEASE"/>
    <property type="match status" value="1"/>
</dbReference>
<dbReference type="OrthoDB" id="15189at2759"/>
<dbReference type="Gene3D" id="2.40.70.10">
    <property type="entry name" value="Acid Proteases"/>
    <property type="match status" value="2"/>
</dbReference>